<dbReference type="EMBL" id="CAJJDO010000028">
    <property type="protein sequence ID" value="CAD8156064.1"/>
    <property type="molecule type" value="Genomic_DNA"/>
</dbReference>
<gene>
    <name evidence="3" type="ORF">PPENT_87.1.T0280112</name>
</gene>
<evidence type="ECO:0000256" key="1">
    <source>
        <dbReference type="PROSITE-ProRule" id="PRU00221"/>
    </source>
</evidence>
<dbReference type="Proteomes" id="UP000689195">
    <property type="component" value="Unassembled WGS sequence"/>
</dbReference>
<accession>A0A8S1TVT3</accession>
<dbReference type="SMART" id="SM00320">
    <property type="entry name" value="WD40"/>
    <property type="match status" value="3"/>
</dbReference>
<protein>
    <recommendedName>
        <fullName evidence="5">WD40-repeat-containing domain</fullName>
    </recommendedName>
</protein>
<keyword evidence="2" id="KW-0175">Coiled coil</keyword>
<dbReference type="InterPro" id="IPR001680">
    <property type="entry name" value="WD40_rpt"/>
</dbReference>
<evidence type="ECO:0000313" key="3">
    <source>
        <dbReference type="EMBL" id="CAD8156064.1"/>
    </source>
</evidence>
<dbReference type="GO" id="GO:0097361">
    <property type="term" value="C:cytosolic [4Fe-4S] assembly targeting complex"/>
    <property type="evidence" value="ECO:0007669"/>
    <property type="project" value="TreeGrafter"/>
</dbReference>
<dbReference type="GO" id="GO:0016226">
    <property type="term" value="P:iron-sulfur cluster assembly"/>
    <property type="evidence" value="ECO:0007669"/>
    <property type="project" value="TreeGrafter"/>
</dbReference>
<sequence length="535" mass="64020">MYIFQKKLPQDYCLKHEHKRIEFIHYQKDEQIIHYYCIACIEENSQLFNLVQPIYKVADEIEANLMIRNRSILDQLYKQHEQIMKQQKRIQGIFQKWSKFIQELHDVCLIYKFEDEVKIQFNDLYDQYNQELFQRKFLEKIQAEKQSYIEKIQQELEQIKISLIKFKQQSIIQRSLNQNNEKQLYILKGEQEEHKYSCGIEIFQNTIIASSEQEVKVWQILKSDIDNTIKLQYKETLKNHVGRILCSVHSKKIDWFATTGCDGKIFISKLIDNKWVSKKSNKYHHKSIYTMILNNKEDQLFSGGFEGTVAIWNINLEENTIVFSYELIESQYSIFSLCINPSDTSLILSNINQTLVLWTKNSQTKKYEISDRYSLSNIAYRSCFIKEDQFVIQHSQKDVTRVFNINNNKIIERKDLELKFYDTQLDGDYLFPTIYNQKKQILIQKYGKYVYVIKQLPNEKLQIIQTIDCQDSFNYGNVSDDGNILIIWDYNTKKLKIYSFEIQIYNSLFNETEYLSFQTSQSQSQQQSQLQEILI</sequence>
<comment type="caution">
    <text evidence="3">The sequence shown here is derived from an EMBL/GenBank/DDBJ whole genome shotgun (WGS) entry which is preliminary data.</text>
</comment>
<reference evidence="3" key="1">
    <citation type="submission" date="2021-01" db="EMBL/GenBank/DDBJ databases">
        <authorList>
            <consortium name="Genoscope - CEA"/>
            <person name="William W."/>
        </authorList>
    </citation>
    <scope>NUCLEOTIDE SEQUENCE</scope>
</reference>
<evidence type="ECO:0000313" key="4">
    <source>
        <dbReference type="Proteomes" id="UP000689195"/>
    </source>
</evidence>
<proteinExistence type="predicted"/>
<dbReference type="PANTHER" id="PTHR19920">
    <property type="entry name" value="WD40 PROTEIN CIAO1"/>
    <property type="match status" value="1"/>
</dbReference>
<dbReference type="PROSITE" id="PS50082">
    <property type="entry name" value="WD_REPEATS_2"/>
    <property type="match status" value="1"/>
</dbReference>
<dbReference type="PANTHER" id="PTHR19920:SF0">
    <property type="entry name" value="CYTOSOLIC IRON-SULFUR PROTEIN ASSEMBLY PROTEIN CIAO1-RELATED"/>
    <property type="match status" value="1"/>
</dbReference>
<keyword evidence="1" id="KW-0853">WD repeat</keyword>
<evidence type="ECO:0008006" key="5">
    <source>
        <dbReference type="Google" id="ProtNLM"/>
    </source>
</evidence>
<keyword evidence="4" id="KW-1185">Reference proteome</keyword>
<dbReference type="AlphaFoldDB" id="A0A8S1TVT3"/>
<name>A0A8S1TVT3_9CILI</name>
<feature type="coiled-coil region" evidence="2">
    <location>
        <begin position="138"/>
        <end position="169"/>
    </location>
</feature>
<evidence type="ECO:0000256" key="2">
    <source>
        <dbReference type="SAM" id="Coils"/>
    </source>
</evidence>
<organism evidence="3 4">
    <name type="scientific">Paramecium pentaurelia</name>
    <dbReference type="NCBI Taxonomy" id="43138"/>
    <lineage>
        <taxon>Eukaryota</taxon>
        <taxon>Sar</taxon>
        <taxon>Alveolata</taxon>
        <taxon>Ciliophora</taxon>
        <taxon>Intramacronucleata</taxon>
        <taxon>Oligohymenophorea</taxon>
        <taxon>Peniculida</taxon>
        <taxon>Parameciidae</taxon>
        <taxon>Paramecium</taxon>
    </lineage>
</organism>
<feature type="repeat" description="WD" evidence="1">
    <location>
        <begin position="281"/>
        <end position="322"/>
    </location>
</feature>
<dbReference type="OrthoDB" id="7832001at2759"/>